<keyword evidence="7" id="KW-0346">Stress response</keyword>
<dbReference type="InterPro" id="IPR038570">
    <property type="entry name" value="HicA_sf"/>
</dbReference>
<keyword evidence="2" id="KW-1277">Toxin-antitoxin system</keyword>
<dbReference type="AlphaFoldDB" id="A0A933DT10"/>
<dbReference type="GO" id="GO:0016787">
    <property type="term" value="F:hydrolase activity"/>
    <property type="evidence" value="ECO:0007669"/>
    <property type="project" value="UniProtKB-KW"/>
</dbReference>
<dbReference type="Proteomes" id="UP000704960">
    <property type="component" value="Unassembled WGS sequence"/>
</dbReference>
<evidence type="ECO:0000256" key="7">
    <source>
        <dbReference type="ARBA" id="ARBA00023016"/>
    </source>
</evidence>
<comment type="caution">
    <text evidence="8">The sequence shown here is derived from an EMBL/GenBank/DDBJ whole genome shotgun (WGS) entry which is preliminary data.</text>
</comment>
<protein>
    <submittedName>
        <fullName evidence="8">Type II toxin-antitoxin system HicA family toxin</fullName>
    </submittedName>
</protein>
<keyword evidence="6" id="KW-0694">RNA-binding</keyword>
<dbReference type="GO" id="GO:0004519">
    <property type="term" value="F:endonuclease activity"/>
    <property type="evidence" value="ECO:0007669"/>
    <property type="project" value="UniProtKB-KW"/>
</dbReference>
<evidence type="ECO:0000256" key="5">
    <source>
        <dbReference type="ARBA" id="ARBA00022801"/>
    </source>
</evidence>
<dbReference type="SUPFAM" id="SSF54786">
    <property type="entry name" value="YcfA/nrd intein domain"/>
    <property type="match status" value="1"/>
</dbReference>
<keyword evidence="4" id="KW-0255">Endonuclease</keyword>
<comment type="similarity">
    <text evidence="1">Belongs to the HicA mRNA interferase family.</text>
</comment>
<keyword evidence="5" id="KW-0378">Hydrolase</keyword>
<dbReference type="InterPro" id="IPR012933">
    <property type="entry name" value="HicA_mRNA_interferase"/>
</dbReference>
<reference evidence="8" key="1">
    <citation type="submission" date="2020-07" db="EMBL/GenBank/DDBJ databases">
        <title>Huge and variable diversity of episymbiotic CPR bacteria and DPANN archaea in groundwater ecosystems.</title>
        <authorList>
            <person name="He C.Y."/>
            <person name="Keren R."/>
            <person name="Whittaker M."/>
            <person name="Farag I.F."/>
            <person name="Doudna J."/>
            <person name="Cate J.H.D."/>
            <person name="Banfield J.F."/>
        </authorList>
    </citation>
    <scope>NUCLEOTIDE SEQUENCE</scope>
    <source>
        <strain evidence="8">NC_groundwater_1226_Ag_S-0.1um_59_124</strain>
    </source>
</reference>
<dbReference type="EMBL" id="JACQMJ010000008">
    <property type="protein sequence ID" value="MBI4132402.1"/>
    <property type="molecule type" value="Genomic_DNA"/>
</dbReference>
<proteinExistence type="inferred from homology"/>
<evidence type="ECO:0000256" key="2">
    <source>
        <dbReference type="ARBA" id="ARBA00022649"/>
    </source>
</evidence>
<evidence type="ECO:0000256" key="4">
    <source>
        <dbReference type="ARBA" id="ARBA00022759"/>
    </source>
</evidence>
<evidence type="ECO:0000313" key="8">
    <source>
        <dbReference type="EMBL" id="MBI4132402.1"/>
    </source>
</evidence>
<evidence type="ECO:0000313" key="9">
    <source>
        <dbReference type="Proteomes" id="UP000704960"/>
    </source>
</evidence>
<accession>A0A933DT10</accession>
<name>A0A933DT10_9BACT</name>
<dbReference type="Pfam" id="PF07927">
    <property type="entry name" value="HicA_toxin"/>
    <property type="match status" value="1"/>
</dbReference>
<gene>
    <name evidence="8" type="ORF">HY474_02105</name>
</gene>
<evidence type="ECO:0000256" key="6">
    <source>
        <dbReference type="ARBA" id="ARBA00022884"/>
    </source>
</evidence>
<sequence>MRKLTRAGFHFLYTKGSHYFFHHPLKNRITSVPLHGGKDIGRNLLRKTIKQAGLTIEEFLKL</sequence>
<dbReference type="Gene3D" id="3.30.920.30">
    <property type="entry name" value="Hypothetical protein"/>
    <property type="match status" value="1"/>
</dbReference>
<evidence type="ECO:0000256" key="3">
    <source>
        <dbReference type="ARBA" id="ARBA00022722"/>
    </source>
</evidence>
<dbReference type="GO" id="GO:0003729">
    <property type="term" value="F:mRNA binding"/>
    <property type="evidence" value="ECO:0007669"/>
    <property type="project" value="InterPro"/>
</dbReference>
<organism evidence="8 9">
    <name type="scientific">Candidatus Sungiibacteriota bacterium</name>
    <dbReference type="NCBI Taxonomy" id="2750080"/>
    <lineage>
        <taxon>Bacteria</taxon>
        <taxon>Candidatus Sungiibacteriota</taxon>
    </lineage>
</organism>
<evidence type="ECO:0000256" key="1">
    <source>
        <dbReference type="ARBA" id="ARBA00006620"/>
    </source>
</evidence>
<keyword evidence="3" id="KW-0540">Nuclease</keyword>